<gene>
    <name evidence="1" type="ORF">J5Y03_14510</name>
</gene>
<proteinExistence type="predicted"/>
<evidence type="ECO:0000313" key="2">
    <source>
        <dbReference type="Proteomes" id="UP000682134"/>
    </source>
</evidence>
<keyword evidence="2" id="KW-1185">Reference proteome</keyword>
<dbReference type="EMBL" id="JAGIYQ010000010">
    <property type="protein sequence ID" value="MBP0726371.1"/>
    <property type="molecule type" value="Genomic_DNA"/>
</dbReference>
<name>A0A940NT97_9BACI</name>
<sequence length="102" mass="11412">MKYKRLLVGIGLGIAGGVLLKRKLSSQYVQPEKALKTVKPFFRSYGNVTGTWINSEPKWTSTSVHEGDIYEGGFTIDDNGEQKNFTFMLNAENGELITTHEI</sequence>
<dbReference type="AlphaFoldDB" id="A0A940NT97"/>
<dbReference type="Proteomes" id="UP000682134">
    <property type="component" value="Unassembled WGS sequence"/>
</dbReference>
<organism evidence="1 2">
    <name type="scientific">Gottfriedia endophytica</name>
    <dbReference type="NCBI Taxonomy" id="2820819"/>
    <lineage>
        <taxon>Bacteria</taxon>
        <taxon>Bacillati</taxon>
        <taxon>Bacillota</taxon>
        <taxon>Bacilli</taxon>
        <taxon>Bacillales</taxon>
        <taxon>Bacillaceae</taxon>
        <taxon>Gottfriedia</taxon>
    </lineage>
</organism>
<accession>A0A940NT97</accession>
<dbReference type="RefSeq" id="WP_209406710.1">
    <property type="nucleotide sequence ID" value="NZ_JAGIYQ010000010.1"/>
</dbReference>
<evidence type="ECO:0000313" key="1">
    <source>
        <dbReference type="EMBL" id="MBP0726371.1"/>
    </source>
</evidence>
<reference evidence="1" key="1">
    <citation type="submission" date="2021-04" db="EMBL/GenBank/DDBJ databases">
        <title>Genome seq and assembly of Bacillus sp.</title>
        <authorList>
            <person name="Chhetri G."/>
        </authorList>
    </citation>
    <scope>NUCLEOTIDE SEQUENCE</scope>
    <source>
        <strain evidence="1">RG28</strain>
    </source>
</reference>
<evidence type="ECO:0008006" key="3">
    <source>
        <dbReference type="Google" id="ProtNLM"/>
    </source>
</evidence>
<comment type="caution">
    <text evidence="1">The sequence shown here is derived from an EMBL/GenBank/DDBJ whole genome shotgun (WGS) entry which is preliminary data.</text>
</comment>
<protein>
    <recommendedName>
        <fullName evidence="3">Small secreted protein</fullName>
    </recommendedName>
</protein>